<name>A0A1B1S558_9BACL</name>
<evidence type="ECO:0000259" key="1">
    <source>
        <dbReference type="PROSITE" id="PS50943"/>
    </source>
</evidence>
<gene>
    <name evidence="2" type="ORF">I858_014960</name>
</gene>
<dbReference type="InterPro" id="IPR010982">
    <property type="entry name" value="Lambda_DNA-bd_dom_sf"/>
</dbReference>
<dbReference type="AlphaFoldDB" id="A0A1B1S558"/>
<dbReference type="Pfam" id="PF01381">
    <property type="entry name" value="HTH_3"/>
    <property type="match status" value="1"/>
</dbReference>
<keyword evidence="3" id="KW-1185">Reference proteome</keyword>
<dbReference type="KEGG" id="pll:I858_014960"/>
<reference evidence="2" key="1">
    <citation type="submission" date="2016-10" db="EMBL/GenBank/DDBJ databases">
        <authorList>
            <person name="See-Too W.S."/>
        </authorList>
    </citation>
    <scope>NUCLEOTIDE SEQUENCE</scope>
    <source>
        <strain evidence="2">L10.15</strain>
    </source>
</reference>
<dbReference type="Proteomes" id="UP000053354">
    <property type="component" value="Chromosome"/>
</dbReference>
<dbReference type="GO" id="GO:0003677">
    <property type="term" value="F:DNA binding"/>
    <property type="evidence" value="ECO:0007669"/>
    <property type="project" value="InterPro"/>
</dbReference>
<dbReference type="PROSITE" id="PS50943">
    <property type="entry name" value="HTH_CROC1"/>
    <property type="match status" value="1"/>
</dbReference>
<sequence length="114" mass="12971">MRTNEVVIEKVKIWLQENGKSHQWLAEELNISKALVGHMLSGNRTIQPKRIPELAKVLGMSVNELMEDSSLNSKRLVVQLRGTTSNRRSKQEVQELLFVIEDYLGLKRGQTNGS</sequence>
<evidence type="ECO:0000313" key="2">
    <source>
        <dbReference type="EMBL" id="ANU28289.1"/>
    </source>
</evidence>
<feature type="domain" description="HTH cro/C1-type" evidence="1">
    <location>
        <begin position="25"/>
        <end position="65"/>
    </location>
</feature>
<proteinExistence type="predicted"/>
<accession>A0A1B1S558</accession>
<evidence type="ECO:0000313" key="3">
    <source>
        <dbReference type="Proteomes" id="UP000053354"/>
    </source>
</evidence>
<dbReference type="InterPro" id="IPR001387">
    <property type="entry name" value="Cro/C1-type_HTH"/>
</dbReference>
<protein>
    <submittedName>
        <fullName evidence="2">Transcriptional regulator</fullName>
    </submittedName>
</protein>
<dbReference type="CDD" id="cd00093">
    <property type="entry name" value="HTH_XRE"/>
    <property type="match status" value="1"/>
</dbReference>
<dbReference type="STRING" id="1302659.I858_014960"/>
<dbReference type="SMART" id="SM00530">
    <property type="entry name" value="HTH_XRE"/>
    <property type="match status" value="1"/>
</dbReference>
<organism evidence="2 3">
    <name type="scientific">Planococcus versutus</name>
    <dbReference type="NCBI Taxonomy" id="1302659"/>
    <lineage>
        <taxon>Bacteria</taxon>
        <taxon>Bacillati</taxon>
        <taxon>Bacillota</taxon>
        <taxon>Bacilli</taxon>
        <taxon>Bacillales</taxon>
        <taxon>Caryophanaceae</taxon>
        <taxon>Planococcus</taxon>
    </lineage>
</organism>
<dbReference type="EMBL" id="CP016540">
    <property type="protein sequence ID" value="ANU28289.1"/>
    <property type="molecule type" value="Genomic_DNA"/>
</dbReference>
<dbReference type="Gene3D" id="1.10.260.40">
    <property type="entry name" value="lambda repressor-like DNA-binding domains"/>
    <property type="match status" value="1"/>
</dbReference>
<dbReference type="OrthoDB" id="2970463at2"/>
<dbReference type="SUPFAM" id="SSF47413">
    <property type="entry name" value="lambda repressor-like DNA-binding domains"/>
    <property type="match status" value="1"/>
</dbReference>
<dbReference type="RefSeq" id="WP_065524648.1">
    <property type="nucleotide sequence ID" value="NZ_CP016540.2"/>
</dbReference>